<proteinExistence type="predicted"/>
<gene>
    <name evidence="1" type="ORF">L1987_13561</name>
</gene>
<dbReference type="Proteomes" id="UP001056120">
    <property type="component" value="Linkage Group LG04"/>
</dbReference>
<organism evidence="1 2">
    <name type="scientific">Smallanthus sonchifolius</name>
    <dbReference type="NCBI Taxonomy" id="185202"/>
    <lineage>
        <taxon>Eukaryota</taxon>
        <taxon>Viridiplantae</taxon>
        <taxon>Streptophyta</taxon>
        <taxon>Embryophyta</taxon>
        <taxon>Tracheophyta</taxon>
        <taxon>Spermatophyta</taxon>
        <taxon>Magnoliopsida</taxon>
        <taxon>eudicotyledons</taxon>
        <taxon>Gunneridae</taxon>
        <taxon>Pentapetalae</taxon>
        <taxon>asterids</taxon>
        <taxon>campanulids</taxon>
        <taxon>Asterales</taxon>
        <taxon>Asteraceae</taxon>
        <taxon>Asteroideae</taxon>
        <taxon>Heliantheae alliance</taxon>
        <taxon>Millerieae</taxon>
        <taxon>Smallanthus</taxon>
    </lineage>
</organism>
<reference evidence="1 2" key="2">
    <citation type="journal article" date="2022" name="Mol. Ecol. Resour.">
        <title>The genomes of chicory, endive, great burdock and yacon provide insights into Asteraceae paleo-polyploidization history and plant inulin production.</title>
        <authorList>
            <person name="Fan W."/>
            <person name="Wang S."/>
            <person name="Wang H."/>
            <person name="Wang A."/>
            <person name="Jiang F."/>
            <person name="Liu H."/>
            <person name="Zhao H."/>
            <person name="Xu D."/>
            <person name="Zhang Y."/>
        </authorList>
    </citation>
    <scope>NUCLEOTIDE SEQUENCE [LARGE SCALE GENOMIC DNA]</scope>
    <source>
        <strain evidence="2">cv. Yunnan</strain>
        <tissue evidence="1">Leaves</tissue>
    </source>
</reference>
<keyword evidence="2" id="KW-1185">Reference proteome</keyword>
<comment type="caution">
    <text evidence="1">The sequence shown here is derived from an EMBL/GenBank/DDBJ whole genome shotgun (WGS) entry which is preliminary data.</text>
</comment>
<dbReference type="EMBL" id="CM042021">
    <property type="protein sequence ID" value="KAI3819713.1"/>
    <property type="molecule type" value="Genomic_DNA"/>
</dbReference>
<accession>A0ACB9JGT4</accession>
<evidence type="ECO:0000313" key="1">
    <source>
        <dbReference type="EMBL" id="KAI3819713.1"/>
    </source>
</evidence>
<name>A0ACB9JGT4_9ASTR</name>
<sequence length="153" mass="17851">MIEIPRAALIADEIAKEAEFFSFGTNDLTQMTFGYTRDDFGKFLLVYLSQGTLQHDPFKVIDQKGVGRLVRMATEKGRAVNPNLKSDLKIRESFIDFKDFQTDLACLRVKLQTDWNRKRHRCYLLRFESIISSDAFTHMKKLGFSEWSYQEHA</sequence>
<evidence type="ECO:0000313" key="2">
    <source>
        <dbReference type="Proteomes" id="UP001056120"/>
    </source>
</evidence>
<reference evidence="2" key="1">
    <citation type="journal article" date="2022" name="Mol. Ecol. Resour.">
        <title>The genomes of chicory, endive, great burdock and yacon provide insights into Asteraceae palaeo-polyploidization history and plant inulin production.</title>
        <authorList>
            <person name="Fan W."/>
            <person name="Wang S."/>
            <person name="Wang H."/>
            <person name="Wang A."/>
            <person name="Jiang F."/>
            <person name="Liu H."/>
            <person name="Zhao H."/>
            <person name="Xu D."/>
            <person name="Zhang Y."/>
        </authorList>
    </citation>
    <scope>NUCLEOTIDE SEQUENCE [LARGE SCALE GENOMIC DNA]</scope>
    <source>
        <strain evidence="2">cv. Yunnan</strain>
    </source>
</reference>
<protein>
    <submittedName>
        <fullName evidence="1">Uncharacterized protein</fullName>
    </submittedName>
</protein>